<evidence type="ECO:0000256" key="3">
    <source>
        <dbReference type="ARBA" id="ARBA00023015"/>
    </source>
</evidence>
<dbReference type="GO" id="GO:0009736">
    <property type="term" value="P:cytokinin-activated signaling pathway"/>
    <property type="evidence" value="ECO:0007669"/>
    <property type="project" value="InterPro"/>
</dbReference>
<keyword evidence="4" id="KW-0804">Transcription</keyword>
<dbReference type="SUPFAM" id="SSF46689">
    <property type="entry name" value="Homeodomain-like"/>
    <property type="match status" value="1"/>
</dbReference>
<organism evidence="8 9">
    <name type="scientific">Phaseolus angularis</name>
    <name type="common">Azuki bean</name>
    <name type="synonym">Vigna angularis</name>
    <dbReference type="NCBI Taxonomy" id="3914"/>
    <lineage>
        <taxon>Eukaryota</taxon>
        <taxon>Viridiplantae</taxon>
        <taxon>Streptophyta</taxon>
        <taxon>Embryophyta</taxon>
        <taxon>Tracheophyta</taxon>
        <taxon>Spermatophyta</taxon>
        <taxon>Magnoliopsida</taxon>
        <taxon>eudicotyledons</taxon>
        <taxon>Gunneridae</taxon>
        <taxon>Pentapetalae</taxon>
        <taxon>rosids</taxon>
        <taxon>fabids</taxon>
        <taxon>Fabales</taxon>
        <taxon>Fabaceae</taxon>
        <taxon>Papilionoideae</taxon>
        <taxon>50 kb inversion clade</taxon>
        <taxon>NPAAA clade</taxon>
        <taxon>indigoferoid/millettioid clade</taxon>
        <taxon>Phaseoleae</taxon>
        <taxon>Vigna</taxon>
    </lineage>
</organism>
<accession>A0A0L9V8E5</accession>
<dbReference type="InterPro" id="IPR011006">
    <property type="entry name" value="CheY-like_superfamily"/>
</dbReference>
<reference evidence="9" key="1">
    <citation type="journal article" date="2015" name="Proc. Natl. Acad. Sci. U.S.A.">
        <title>Genome sequencing of adzuki bean (Vigna angularis) provides insight into high starch and low fat accumulation and domestication.</title>
        <authorList>
            <person name="Yang K."/>
            <person name="Tian Z."/>
            <person name="Chen C."/>
            <person name="Luo L."/>
            <person name="Zhao B."/>
            <person name="Wang Z."/>
            <person name="Yu L."/>
            <person name="Li Y."/>
            <person name="Sun Y."/>
            <person name="Li W."/>
            <person name="Chen Y."/>
            <person name="Li Y."/>
            <person name="Zhang Y."/>
            <person name="Ai D."/>
            <person name="Zhao J."/>
            <person name="Shang C."/>
            <person name="Ma Y."/>
            <person name="Wu B."/>
            <person name="Wang M."/>
            <person name="Gao L."/>
            <person name="Sun D."/>
            <person name="Zhang P."/>
            <person name="Guo F."/>
            <person name="Wang W."/>
            <person name="Li Y."/>
            <person name="Wang J."/>
            <person name="Varshney R.K."/>
            <person name="Wang J."/>
            <person name="Ling H.Q."/>
            <person name="Wan P."/>
        </authorList>
    </citation>
    <scope>NUCLEOTIDE SEQUENCE</scope>
    <source>
        <strain evidence="9">cv. Jingnong 6</strain>
    </source>
</reference>
<dbReference type="Pfam" id="PF00072">
    <property type="entry name" value="Response_reg"/>
    <property type="match status" value="1"/>
</dbReference>
<keyword evidence="2" id="KW-0902">Two-component regulatory system</keyword>
<sequence>MGKISSEKKVFSEYPSNLKVLAIDTDPIVLEFIKKVCNEYCYEVITCTESLSAAIILQEKKSTIDLILMEVHMPHMDGYEFLLTTQEINVPKLMMSFDDSKKSVMKTIKLGACDYMIKPLHEDRLRNMWTHVVRKSMNEDKMRKNIRNSLEDDNQNSRFVFSSSDEISREVGNAGQSKKPRVVWTTDLHGKFVKAVNQLGLENAVPNKIQQLMNTPHLTRNHVASHLQVSFLVHLIFHSCICSK</sequence>
<dbReference type="EMBL" id="CM003378">
    <property type="protein sequence ID" value="KOM51268.1"/>
    <property type="molecule type" value="Genomic_DNA"/>
</dbReference>
<dbReference type="NCBIfam" id="TIGR01557">
    <property type="entry name" value="myb_SHAQKYF"/>
    <property type="match status" value="1"/>
</dbReference>
<dbReference type="OMA" id="GTHAMSK"/>
<dbReference type="Gene3D" id="1.10.10.60">
    <property type="entry name" value="Homeodomain-like"/>
    <property type="match status" value="1"/>
</dbReference>
<dbReference type="AlphaFoldDB" id="A0A0L9V8E5"/>
<comment type="caution">
    <text evidence="6">Lacks conserved residue(s) required for the propagation of feature annotation.</text>
</comment>
<dbReference type="InterPro" id="IPR001005">
    <property type="entry name" value="SANT/Myb"/>
</dbReference>
<protein>
    <recommendedName>
        <fullName evidence="7">Response regulatory domain-containing protein</fullName>
    </recommendedName>
</protein>
<evidence type="ECO:0000256" key="6">
    <source>
        <dbReference type="PROSITE-ProRule" id="PRU00169"/>
    </source>
</evidence>
<dbReference type="FunFam" id="1.10.10.60:FF:000007">
    <property type="entry name" value="Two-component response regulator"/>
    <property type="match status" value="1"/>
</dbReference>
<gene>
    <name evidence="8" type="ORF">LR48_Vigan08g209500</name>
</gene>
<dbReference type="Proteomes" id="UP000053144">
    <property type="component" value="Chromosome 8"/>
</dbReference>
<dbReference type="InterPro" id="IPR001789">
    <property type="entry name" value="Sig_transdc_resp-reg_receiver"/>
</dbReference>
<dbReference type="GO" id="GO:0005634">
    <property type="term" value="C:nucleus"/>
    <property type="evidence" value="ECO:0007669"/>
    <property type="project" value="UniProtKB-SubCell"/>
</dbReference>
<dbReference type="GO" id="GO:0000160">
    <property type="term" value="P:phosphorelay signal transduction system"/>
    <property type="evidence" value="ECO:0007669"/>
    <property type="project" value="UniProtKB-KW"/>
</dbReference>
<evidence type="ECO:0000256" key="4">
    <source>
        <dbReference type="ARBA" id="ARBA00023163"/>
    </source>
</evidence>
<dbReference type="Pfam" id="PF00249">
    <property type="entry name" value="Myb_DNA-binding"/>
    <property type="match status" value="1"/>
</dbReference>
<dbReference type="PANTHER" id="PTHR43874:SF206">
    <property type="entry name" value="RESPONSE REGULATOR RECEIVER DOMAIN PROTEIN"/>
    <property type="match status" value="1"/>
</dbReference>
<dbReference type="Gene3D" id="3.40.50.2300">
    <property type="match status" value="1"/>
</dbReference>
<name>A0A0L9V8E5_PHAAN</name>
<evidence type="ECO:0000256" key="2">
    <source>
        <dbReference type="ARBA" id="ARBA00023012"/>
    </source>
</evidence>
<comment type="subcellular location">
    <subcellularLocation>
        <location evidence="1">Nucleus</location>
    </subcellularLocation>
</comment>
<dbReference type="SMART" id="SM00448">
    <property type="entry name" value="REC"/>
    <property type="match status" value="1"/>
</dbReference>
<dbReference type="Gramene" id="KOM51268">
    <property type="protein sequence ID" value="KOM51268"/>
    <property type="gene ID" value="LR48_Vigan08g209500"/>
</dbReference>
<dbReference type="PANTHER" id="PTHR43874">
    <property type="entry name" value="TWO-COMPONENT RESPONSE REGULATOR"/>
    <property type="match status" value="1"/>
</dbReference>
<keyword evidence="5" id="KW-0539">Nucleus</keyword>
<dbReference type="SUPFAM" id="SSF52172">
    <property type="entry name" value="CheY-like"/>
    <property type="match status" value="1"/>
</dbReference>
<dbReference type="GO" id="GO:0003677">
    <property type="term" value="F:DNA binding"/>
    <property type="evidence" value="ECO:0007669"/>
    <property type="project" value="InterPro"/>
</dbReference>
<evidence type="ECO:0000256" key="1">
    <source>
        <dbReference type="ARBA" id="ARBA00004123"/>
    </source>
</evidence>
<evidence type="ECO:0000313" key="9">
    <source>
        <dbReference type="Proteomes" id="UP000053144"/>
    </source>
</evidence>
<dbReference type="PROSITE" id="PS50110">
    <property type="entry name" value="RESPONSE_REGULATORY"/>
    <property type="match status" value="1"/>
</dbReference>
<evidence type="ECO:0000259" key="7">
    <source>
        <dbReference type="PROSITE" id="PS50110"/>
    </source>
</evidence>
<dbReference type="InterPro" id="IPR045279">
    <property type="entry name" value="ARR-like"/>
</dbReference>
<dbReference type="InterPro" id="IPR006447">
    <property type="entry name" value="Myb_dom_plants"/>
</dbReference>
<evidence type="ECO:0000256" key="5">
    <source>
        <dbReference type="ARBA" id="ARBA00023242"/>
    </source>
</evidence>
<feature type="domain" description="Response regulatory" evidence="7">
    <location>
        <begin position="19"/>
        <end position="133"/>
    </location>
</feature>
<proteinExistence type="predicted"/>
<dbReference type="InterPro" id="IPR009057">
    <property type="entry name" value="Homeodomain-like_sf"/>
</dbReference>
<keyword evidence="3" id="KW-0805">Transcription regulation</keyword>
<evidence type="ECO:0000313" key="8">
    <source>
        <dbReference type="EMBL" id="KOM51268.1"/>
    </source>
</evidence>
<dbReference type="CDD" id="cd17584">
    <property type="entry name" value="REC_typeB_ARR-like"/>
    <property type="match status" value="1"/>
</dbReference>